<dbReference type="SUPFAM" id="SSF53448">
    <property type="entry name" value="Nucleotide-diphospho-sugar transferases"/>
    <property type="match status" value="1"/>
</dbReference>
<evidence type="ECO:0000256" key="3">
    <source>
        <dbReference type="ARBA" id="ARBA00022679"/>
    </source>
</evidence>
<dbReference type="AlphaFoldDB" id="A0A0B5FTL7"/>
<dbReference type="InterPro" id="IPR050834">
    <property type="entry name" value="Glycosyltransf_2"/>
</dbReference>
<reference evidence="5 6" key="1">
    <citation type="journal article" date="2015" name="Genome Announc.">
        <title>Genomes of Geoalkalibacter ferrihydriticus Z-0531T and Geoalkalibacter subterraneus Red1T, Two Haloalkaliphilic Metal-Reducing Deltaproteobacteria.</title>
        <authorList>
            <person name="Badalamenti J.P."/>
            <person name="Krajmalnik-Brown R."/>
            <person name="Torres C.I."/>
            <person name="Bond D.R."/>
        </authorList>
    </citation>
    <scope>NUCLEOTIDE SEQUENCE [LARGE SCALE GENOMIC DNA]</scope>
    <source>
        <strain evidence="5 6">Red1</strain>
    </source>
</reference>
<dbReference type="KEGG" id="gsb:GSUB_11165"/>
<dbReference type="InterPro" id="IPR029044">
    <property type="entry name" value="Nucleotide-diphossugar_trans"/>
</dbReference>
<name>A0A0B5FTL7_9BACT</name>
<dbReference type="PANTHER" id="PTHR43685">
    <property type="entry name" value="GLYCOSYLTRANSFERASE"/>
    <property type="match status" value="1"/>
</dbReference>
<evidence type="ECO:0000313" key="6">
    <source>
        <dbReference type="Proteomes" id="UP000035036"/>
    </source>
</evidence>
<dbReference type="SUPFAM" id="SSF51735">
    <property type="entry name" value="NAD(P)-binding Rossmann-fold domains"/>
    <property type="match status" value="1"/>
</dbReference>
<dbReference type="STRING" id="483547.GSUB_11165"/>
<sequence length="334" mass="38292">MRPQVSILMAVRNEQAHLPAALASLQAQSLRDWELVAVDDGSRDRTLHLLRQAAAADPRVRIIPRPPQGLVAGLNTGLRHCRAPLIARMDGDDICHPRRLELQSLFLRRQSEIGLVATRVRHFPRWRLRDGMRAYEQWQNEALDHESIMRELYVESPFAHPSVMMRRSILLQAGGYRDMGWAEDYDLWLRLARRGVRFARLPQSLLYWRDRPQRLTRTAQNCSAEAFRLCKLHHLQRSFLKDEGEVTLWGAGMEGKAWRRILAQAGVKVTRWVEVDRRKIGQKIHGAPVVPIDALKAGEGPVLVTVGARGARSQIRTWSREKGLKEGRDLIFVT</sequence>
<evidence type="ECO:0000256" key="2">
    <source>
        <dbReference type="ARBA" id="ARBA00022676"/>
    </source>
</evidence>
<dbReference type="Proteomes" id="UP000035036">
    <property type="component" value="Chromosome"/>
</dbReference>
<gene>
    <name evidence="5" type="ORF">GSUB_11165</name>
</gene>
<keyword evidence="3 5" id="KW-0808">Transferase</keyword>
<comment type="similarity">
    <text evidence="1">Belongs to the glycosyltransferase 2 family.</text>
</comment>
<dbReference type="EMBL" id="CP010311">
    <property type="protein sequence ID" value="AJF08019.1"/>
    <property type="molecule type" value="Genomic_DNA"/>
</dbReference>
<dbReference type="Pfam" id="PF00535">
    <property type="entry name" value="Glycos_transf_2"/>
    <property type="match status" value="1"/>
</dbReference>
<organism evidence="5 6">
    <name type="scientific">Geoalkalibacter subterraneus</name>
    <dbReference type="NCBI Taxonomy" id="483547"/>
    <lineage>
        <taxon>Bacteria</taxon>
        <taxon>Pseudomonadati</taxon>
        <taxon>Thermodesulfobacteriota</taxon>
        <taxon>Desulfuromonadia</taxon>
        <taxon>Desulfuromonadales</taxon>
        <taxon>Geoalkalibacteraceae</taxon>
        <taxon>Geoalkalibacter</taxon>
    </lineage>
</organism>
<protein>
    <submittedName>
        <fullName evidence="5">Glycosyl transferase</fullName>
    </submittedName>
</protein>
<evidence type="ECO:0000256" key="1">
    <source>
        <dbReference type="ARBA" id="ARBA00006739"/>
    </source>
</evidence>
<dbReference type="InterPro" id="IPR001173">
    <property type="entry name" value="Glyco_trans_2-like"/>
</dbReference>
<evidence type="ECO:0000259" key="4">
    <source>
        <dbReference type="Pfam" id="PF00535"/>
    </source>
</evidence>
<evidence type="ECO:0000313" key="5">
    <source>
        <dbReference type="EMBL" id="AJF08019.1"/>
    </source>
</evidence>
<accession>A0A0B5FTL7</accession>
<dbReference type="Gene3D" id="3.90.550.10">
    <property type="entry name" value="Spore Coat Polysaccharide Biosynthesis Protein SpsA, Chain A"/>
    <property type="match status" value="1"/>
</dbReference>
<keyword evidence="2" id="KW-0328">Glycosyltransferase</keyword>
<keyword evidence="6" id="KW-1185">Reference proteome</keyword>
<proteinExistence type="inferred from homology"/>
<dbReference type="PANTHER" id="PTHR43685:SF5">
    <property type="entry name" value="GLYCOSYLTRANSFERASE EPSE-RELATED"/>
    <property type="match status" value="1"/>
</dbReference>
<dbReference type="InterPro" id="IPR036291">
    <property type="entry name" value="NAD(P)-bd_dom_sf"/>
</dbReference>
<dbReference type="GO" id="GO:0016757">
    <property type="term" value="F:glycosyltransferase activity"/>
    <property type="evidence" value="ECO:0007669"/>
    <property type="project" value="UniProtKB-KW"/>
</dbReference>
<feature type="domain" description="Glycosyltransferase 2-like" evidence="4">
    <location>
        <begin position="6"/>
        <end position="170"/>
    </location>
</feature>
<dbReference type="HOGENOM" id="CLU_025996_0_7_7"/>